<evidence type="ECO:0000256" key="2">
    <source>
        <dbReference type="ARBA" id="ARBA00008872"/>
    </source>
</evidence>
<dbReference type="SUPFAM" id="SSF51419">
    <property type="entry name" value="PLP-binding barrel"/>
    <property type="match status" value="1"/>
</dbReference>
<dbReference type="InterPro" id="IPR002433">
    <property type="entry name" value="Orn_de-COase"/>
</dbReference>
<dbReference type="PANTHER" id="PTHR11482">
    <property type="entry name" value="ARGININE/DIAMINOPIMELATE/ORNITHINE DECARBOXYLASE"/>
    <property type="match status" value="1"/>
</dbReference>
<comment type="cofactor">
    <cofactor evidence="1">
        <name>pyridoxal 5'-phosphate</name>
        <dbReference type="ChEBI" id="CHEBI:597326"/>
    </cofactor>
</comment>
<dbReference type="EMBL" id="NEDP02003435">
    <property type="protein sequence ID" value="OWF48672.1"/>
    <property type="molecule type" value="Genomic_DNA"/>
</dbReference>
<dbReference type="GO" id="GO:0033387">
    <property type="term" value="P:putrescine biosynthetic process from arginine, via ornithine"/>
    <property type="evidence" value="ECO:0007669"/>
    <property type="project" value="TreeGrafter"/>
</dbReference>
<organism evidence="6 7">
    <name type="scientific">Mizuhopecten yessoensis</name>
    <name type="common">Japanese scallop</name>
    <name type="synonym">Patinopecten yessoensis</name>
    <dbReference type="NCBI Taxonomy" id="6573"/>
    <lineage>
        <taxon>Eukaryota</taxon>
        <taxon>Metazoa</taxon>
        <taxon>Spiralia</taxon>
        <taxon>Lophotrochozoa</taxon>
        <taxon>Mollusca</taxon>
        <taxon>Bivalvia</taxon>
        <taxon>Autobranchia</taxon>
        <taxon>Pteriomorphia</taxon>
        <taxon>Pectinida</taxon>
        <taxon>Pectinoidea</taxon>
        <taxon>Pectinidae</taxon>
        <taxon>Mizuhopecten</taxon>
    </lineage>
</organism>
<proteinExistence type="inferred from homology"/>
<evidence type="ECO:0000256" key="4">
    <source>
        <dbReference type="ARBA" id="ARBA00023239"/>
    </source>
</evidence>
<feature type="domain" description="Orn/DAP/Arg decarboxylase 2 N-terminal" evidence="5">
    <location>
        <begin position="22"/>
        <end position="121"/>
    </location>
</feature>
<dbReference type="OrthoDB" id="5034579at2759"/>
<gene>
    <name evidence="6" type="ORF">KP79_PYT04652</name>
</gene>
<dbReference type="STRING" id="6573.A0A210QIW1"/>
<protein>
    <submittedName>
        <fullName evidence="6">Ornithine decarboxylase</fullName>
    </submittedName>
</protein>
<dbReference type="PANTHER" id="PTHR11482:SF6">
    <property type="entry name" value="ORNITHINE DECARBOXYLASE 1-RELATED"/>
    <property type="match status" value="1"/>
</dbReference>
<dbReference type="GO" id="GO:0005737">
    <property type="term" value="C:cytoplasm"/>
    <property type="evidence" value="ECO:0007669"/>
    <property type="project" value="TreeGrafter"/>
</dbReference>
<evidence type="ECO:0000256" key="3">
    <source>
        <dbReference type="ARBA" id="ARBA00022898"/>
    </source>
</evidence>
<reference evidence="6 7" key="1">
    <citation type="journal article" date="2017" name="Nat. Ecol. Evol.">
        <title>Scallop genome provides insights into evolution of bilaterian karyotype and development.</title>
        <authorList>
            <person name="Wang S."/>
            <person name="Zhang J."/>
            <person name="Jiao W."/>
            <person name="Li J."/>
            <person name="Xun X."/>
            <person name="Sun Y."/>
            <person name="Guo X."/>
            <person name="Huan P."/>
            <person name="Dong B."/>
            <person name="Zhang L."/>
            <person name="Hu X."/>
            <person name="Sun X."/>
            <person name="Wang J."/>
            <person name="Zhao C."/>
            <person name="Wang Y."/>
            <person name="Wang D."/>
            <person name="Huang X."/>
            <person name="Wang R."/>
            <person name="Lv J."/>
            <person name="Li Y."/>
            <person name="Zhang Z."/>
            <person name="Liu B."/>
            <person name="Lu W."/>
            <person name="Hui Y."/>
            <person name="Liang J."/>
            <person name="Zhou Z."/>
            <person name="Hou R."/>
            <person name="Li X."/>
            <person name="Liu Y."/>
            <person name="Li H."/>
            <person name="Ning X."/>
            <person name="Lin Y."/>
            <person name="Zhao L."/>
            <person name="Xing Q."/>
            <person name="Dou J."/>
            <person name="Li Y."/>
            <person name="Mao J."/>
            <person name="Guo H."/>
            <person name="Dou H."/>
            <person name="Li T."/>
            <person name="Mu C."/>
            <person name="Jiang W."/>
            <person name="Fu Q."/>
            <person name="Fu X."/>
            <person name="Miao Y."/>
            <person name="Liu J."/>
            <person name="Yu Q."/>
            <person name="Li R."/>
            <person name="Liao H."/>
            <person name="Li X."/>
            <person name="Kong Y."/>
            <person name="Jiang Z."/>
            <person name="Chourrout D."/>
            <person name="Li R."/>
            <person name="Bao Z."/>
        </authorList>
    </citation>
    <scope>NUCLEOTIDE SEQUENCE [LARGE SCALE GENOMIC DNA]</scope>
    <source>
        <strain evidence="6 7">PY_sf001</strain>
    </source>
</reference>
<evidence type="ECO:0000313" key="6">
    <source>
        <dbReference type="EMBL" id="OWF48672.1"/>
    </source>
</evidence>
<keyword evidence="7" id="KW-1185">Reference proteome</keyword>
<dbReference type="GO" id="GO:0004586">
    <property type="term" value="F:ornithine decarboxylase activity"/>
    <property type="evidence" value="ECO:0007669"/>
    <property type="project" value="TreeGrafter"/>
</dbReference>
<comment type="similarity">
    <text evidence="2">Belongs to the Orn/Lys/Arg decarboxylase class-II family.</text>
</comment>
<dbReference type="Gene3D" id="3.20.20.10">
    <property type="entry name" value="Alanine racemase"/>
    <property type="match status" value="1"/>
</dbReference>
<evidence type="ECO:0000256" key="1">
    <source>
        <dbReference type="ARBA" id="ARBA00001933"/>
    </source>
</evidence>
<dbReference type="InterPro" id="IPR022644">
    <property type="entry name" value="De-COase2_N"/>
</dbReference>
<sequence length="122" mass="13950">MTVVNNGKHGDTQWRTQGCCPSFDCASKVLELGVDPSRIIYANPCKQNSHLTYAKEHNVDLMTFDTEEKLIKVKMLILMRFRPKNMYEVMYDLGKKFGCDFEEAMCLFISAKNKGSTVIGVW</sequence>
<dbReference type="Pfam" id="PF02784">
    <property type="entry name" value="Orn_Arg_deC_N"/>
    <property type="match status" value="1"/>
</dbReference>
<dbReference type="InterPro" id="IPR029066">
    <property type="entry name" value="PLP-binding_barrel"/>
</dbReference>
<name>A0A210QIW1_MIZYE</name>
<evidence type="ECO:0000259" key="5">
    <source>
        <dbReference type="Pfam" id="PF02784"/>
    </source>
</evidence>
<keyword evidence="4" id="KW-0456">Lyase</keyword>
<dbReference type="AlphaFoldDB" id="A0A210QIW1"/>
<evidence type="ECO:0000313" key="7">
    <source>
        <dbReference type="Proteomes" id="UP000242188"/>
    </source>
</evidence>
<comment type="caution">
    <text evidence="6">The sequence shown here is derived from an EMBL/GenBank/DDBJ whole genome shotgun (WGS) entry which is preliminary data.</text>
</comment>
<accession>A0A210QIW1</accession>
<dbReference type="Proteomes" id="UP000242188">
    <property type="component" value="Unassembled WGS sequence"/>
</dbReference>
<keyword evidence="3" id="KW-0663">Pyridoxal phosphate</keyword>